<evidence type="ECO:0000256" key="2">
    <source>
        <dbReference type="ARBA" id="ARBA00022525"/>
    </source>
</evidence>
<evidence type="ECO:0000259" key="8">
    <source>
        <dbReference type="PROSITE" id="PS51465"/>
    </source>
</evidence>
<gene>
    <name evidence="9" type="ORF">PoB_005809400</name>
</gene>
<evidence type="ECO:0000256" key="1">
    <source>
        <dbReference type="ARBA" id="ARBA00004613"/>
    </source>
</evidence>
<feature type="signal peptide" evidence="6">
    <location>
        <begin position="1"/>
        <end position="16"/>
    </location>
</feature>
<keyword evidence="2" id="KW-0964">Secreted</keyword>
<dbReference type="AlphaFoldDB" id="A0AAV4CKW0"/>
<organism evidence="9 10">
    <name type="scientific">Plakobranchus ocellatus</name>
    <dbReference type="NCBI Taxonomy" id="259542"/>
    <lineage>
        <taxon>Eukaryota</taxon>
        <taxon>Metazoa</taxon>
        <taxon>Spiralia</taxon>
        <taxon>Lophotrochozoa</taxon>
        <taxon>Mollusca</taxon>
        <taxon>Gastropoda</taxon>
        <taxon>Heterobranchia</taxon>
        <taxon>Euthyneura</taxon>
        <taxon>Panpulmonata</taxon>
        <taxon>Sacoglossa</taxon>
        <taxon>Placobranchoidea</taxon>
        <taxon>Plakobranchidae</taxon>
        <taxon>Plakobranchus</taxon>
    </lineage>
</organism>
<name>A0AAV4CKW0_9GAST</name>
<evidence type="ECO:0000313" key="9">
    <source>
        <dbReference type="EMBL" id="GFO31589.1"/>
    </source>
</evidence>
<evidence type="ECO:0000256" key="6">
    <source>
        <dbReference type="SAM" id="SignalP"/>
    </source>
</evidence>
<dbReference type="GO" id="GO:0001558">
    <property type="term" value="P:regulation of cell growth"/>
    <property type="evidence" value="ECO:0007669"/>
    <property type="project" value="InterPro"/>
</dbReference>
<feature type="domain" description="IGFBP N-terminal" evidence="7">
    <location>
        <begin position="11"/>
        <end position="90"/>
    </location>
</feature>
<evidence type="ECO:0000259" key="7">
    <source>
        <dbReference type="PROSITE" id="PS51323"/>
    </source>
</evidence>
<dbReference type="GO" id="GO:0005520">
    <property type="term" value="F:insulin-like growth factor binding"/>
    <property type="evidence" value="ECO:0007669"/>
    <property type="project" value="InterPro"/>
</dbReference>
<dbReference type="InterPro" id="IPR011390">
    <property type="entry name" value="IGFBP_rP_mac25"/>
</dbReference>
<dbReference type="PROSITE" id="PS51323">
    <property type="entry name" value="IGFBP_N_2"/>
    <property type="match status" value="1"/>
</dbReference>
<dbReference type="SUPFAM" id="SSF100895">
    <property type="entry name" value="Kazal-type serine protease inhibitors"/>
    <property type="match status" value="1"/>
</dbReference>
<feature type="chain" id="PRO_5043943579" evidence="6">
    <location>
        <begin position="17"/>
        <end position="193"/>
    </location>
</feature>
<dbReference type="Pfam" id="PF07648">
    <property type="entry name" value="Kazal_2"/>
    <property type="match status" value="1"/>
</dbReference>
<dbReference type="InterPro" id="IPR009030">
    <property type="entry name" value="Growth_fac_rcpt_cys_sf"/>
</dbReference>
<evidence type="ECO:0000256" key="4">
    <source>
        <dbReference type="ARBA" id="ARBA00023157"/>
    </source>
</evidence>
<feature type="domain" description="Kazal-like" evidence="8">
    <location>
        <begin position="73"/>
        <end position="132"/>
    </location>
</feature>
<dbReference type="SUPFAM" id="SSF57184">
    <property type="entry name" value="Growth factor receptor domain"/>
    <property type="match status" value="1"/>
</dbReference>
<proteinExistence type="predicted"/>
<dbReference type="InterPro" id="IPR013783">
    <property type="entry name" value="Ig-like_fold"/>
</dbReference>
<dbReference type="InterPro" id="IPR002350">
    <property type="entry name" value="Kazal_dom"/>
</dbReference>
<accession>A0AAV4CKW0</accession>
<dbReference type="GO" id="GO:0005615">
    <property type="term" value="C:extracellular space"/>
    <property type="evidence" value="ECO:0007669"/>
    <property type="project" value="TreeGrafter"/>
</dbReference>
<dbReference type="PANTHER" id="PTHR14186:SF26">
    <property type="entry name" value="KAZAL TYPE SERINE PEPTIDASE INHIBITOR DOMAIN 1"/>
    <property type="match status" value="1"/>
</dbReference>
<keyword evidence="4" id="KW-1015">Disulfide bond</keyword>
<evidence type="ECO:0000256" key="3">
    <source>
        <dbReference type="ARBA" id="ARBA00022729"/>
    </source>
</evidence>
<dbReference type="EMBL" id="BLXT01006411">
    <property type="protein sequence ID" value="GFO31589.1"/>
    <property type="molecule type" value="Genomic_DNA"/>
</dbReference>
<dbReference type="InterPro" id="IPR036179">
    <property type="entry name" value="Ig-like_dom_sf"/>
</dbReference>
<evidence type="ECO:0000256" key="5">
    <source>
        <dbReference type="ARBA" id="ARBA00023319"/>
    </source>
</evidence>
<dbReference type="PROSITE" id="PS51465">
    <property type="entry name" value="KAZAL_2"/>
    <property type="match status" value="1"/>
</dbReference>
<keyword evidence="10" id="KW-1185">Reference proteome</keyword>
<comment type="subcellular location">
    <subcellularLocation>
        <location evidence="1">Secreted</location>
    </subcellularLocation>
</comment>
<keyword evidence="3 6" id="KW-0732">Signal</keyword>
<dbReference type="Proteomes" id="UP000735302">
    <property type="component" value="Unassembled WGS sequence"/>
</dbReference>
<reference evidence="9 10" key="1">
    <citation type="journal article" date="2021" name="Elife">
        <title>Chloroplast acquisition without the gene transfer in kleptoplastic sea slugs, Plakobranchus ocellatus.</title>
        <authorList>
            <person name="Maeda T."/>
            <person name="Takahashi S."/>
            <person name="Yoshida T."/>
            <person name="Shimamura S."/>
            <person name="Takaki Y."/>
            <person name="Nagai Y."/>
            <person name="Toyoda A."/>
            <person name="Suzuki Y."/>
            <person name="Arimoto A."/>
            <person name="Ishii H."/>
            <person name="Satoh N."/>
            <person name="Nishiyama T."/>
            <person name="Hasebe M."/>
            <person name="Maruyama T."/>
            <person name="Minagawa J."/>
            <person name="Obokata J."/>
            <person name="Shigenobu S."/>
        </authorList>
    </citation>
    <scope>NUCLEOTIDE SEQUENCE [LARGE SCALE GENOMIC DNA]</scope>
</reference>
<evidence type="ECO:0000313" key="10">
    <source>
        <dbReference type="Proteomes" id="UP000735302"/>
    </source>
</evidence>
<dbReference type="InterPro" id="IPR036058">
    <property type="entry name" value="Kazal_dom_sf"/>
</dbReference>
<dbReference type="InterPro" id="IPR000867">
    <property type="entry name" value="IGFBP-like"/>
</dbReference>
<dbReference type="SUPFAM" id="SSF48726">
    <property type="entry name" value="Immunoglobulin"/>
    <property type="match status" value="1"/>
</dbReference>
<dbReference type="PANTHER" id="PTHR14186">
    <property type="entry name" value="INSULIN-LIKE GROWTH FACTOR BINDING PROTEIN-RELATED"/>
    <property type="match status" value="1"/>
</dbReference>
<sequence>MNVLLLCLVAVALVSADKENCEKKCAKCPTIERGSCLAGVQKDGECQCCDVCSRFEGQKCDLKDAPFKHGQCGDGLECRTTEGGDICQCVWHEMVCGSNGQDYFNLCQLMASAVREGLQDTLEVSHIGPCEKEAKIVSPPKYVKNATNENVVLSCEAVGDPVPSIKWEVTKANGNVYEMPECLFFALHLFAVL</sequence>
<dbReference type="SMART" id="SM00280">
    <property type="entry name" value="KAZAL"/>
    <property type="match status" value="1"/>
</dbReference>
<dbReference type="GO" id="GO:0009966">
    <property type="term" value="P:regulation of signal transduction"/>
    <property type="evidence" value="ECO:0007669"/>
    <property type="project" value="TreeGrafter"/>
</dbReference>
<comment type="caution">
    <text evidence="9">The sequence shown here is derived from an EMBL/GenBank/DDBJ whole genome shotgun (WGS) entry which is preliminary data.</text>
</comment>
<protein>
    <submittedName>
        <fullName evidence="9">Insulin-like growth factor-binding protein-related protein 1</fullName>
    </submittedName>
</protein>
<keyword evidence="5" id="KW-0393">Immunoglobulin domain</keyword>
<dbReference type="Gene3D" id="2.60.40.10">
    <property type="entry name" value="Immunoglobulins"/>
    <property type="match status" value="1"/>
</dbReference>
<dbReference type="Gene3D" id="3.30.60.30">
    <property type="match status" value="1"/>
</dbReference>